<protein>
    <submittedName>
        <fullName evidence="2">Uncharacterized protein</fullName>
    </submittedName>
</protein>
<reference evidence="2" key="1">
    <citation type="submission" date="2014-02" db="EMBL/GenBank/DDBJ databases">
        <title>Expanding our view of genomic diversity in Candidatus Accumulibacter clades.</title>
        <authorList>
            <person name="Skennerton C.T."/>
            <person name="Barr J.J."/>
            <person name="Slater F.R."/>
            <person name="Bond P.L."/>
            <person name="Tyson G.W."/>
        </authorList>
    </citation>
    <scope>NUCLEOTIDE SEQUENCE [LARGE SCALE GENOMIC DNA]</scope>
</reference>
<keyword evidence="3" id="KW-1185">Reference proteome</keyword>
<keyword evidence="1" id="KW-0732">Signal</keyword>
<comment type="caution">
    <text evidence="2">The sequence shown here is derived from an EMBL/GenBank/DDBJ whole genome shotgun (WGS) entry which is preliminary data.</text>
</comment>
<dbReference type="PROSITE" id="PS51257">
    <property type="entry name" value="PROKAR_LIPOPROTEIN"/>
    <property type="match status" value="1"/>
</dbReference>
<dbReference type="Proteomes" id="UP000021315">
    <property type="component" value="Unassembled WGS sequence"/>
</dbReference>
<dbReference type="EMBL" id="JDST02000047">
    <property type="protein sequence ID" value="KFB76745.1"/>
    <property type="molecule type" value="Genomic_DNA"/>
</dbReference>
<organism evidence="2 3">
    <name type="scientific">Candidatus Accumulibacter cognatus</name>
    <dbReference type="NCBI Taxonomy" id="2954383"/>
    <lineage>
        <taxon>Bacteria</taxon>
        <taxon>Pseudomonadati</taxon>
        <taxon>Pseudomonadota</taxon>
        <taxon>Betaproteobacteria</taxon>
        <taxon>Candidatus Accumulibacter</taxon>
    </lineage>
</organism>
<gene>
    <name evidence="2" type="ORF">AW06_002222</name>
</gene>
<dbReference type="AlphaFoldDB" id="A0A080M8E9"/>
<accession>A0A080M8E9</accession>
<feature type="signal peptide" evidence="1">
    <location>
        <begin position="1"/>
        <end position="19"/>
    </location>
</feature>
<name>A0A080M8E9_9PROT</name>
<proteinExistence type="predicted"/>
<sequence>MTKYMAPALALLVALSGCANLTGDTGSNDRGLDGIPCVGTVVSTAEGLAESTNSSLLGKAQMPTGKGGVCSAKVFAATAPVVLYRVFDASKPYTKFGVWWSLKRPGNSKVDYRSENAICPEWSNLDRLTHCEIRPGTQVVLGTTQSAICADGSLFAKTAAIQVFVPNDGRDGIIHVGACAEDSSWP</sequence>
<evidence type="ECO:0000256" key="1">
    <source>
        <dbReference type="SAM" id="SignalP"/>
    </source>
</evidence>
<evidence type="ECO:0000313" key="2">
    <source>
        <dbReference type="EMBL" id="KFB76745.1"/>
    </source>
</evidence>
<feature type="chain" id="PRO_5001751100" evidence="1">
    <location>
        <begin position="20"/>
        <end position="186"/>
    </location>
</feature>
<evidence type="ECO:0000313" key="3">
    <source>
        <dbReference type="Proteomes" id="UP000021315"/>
    </source>
</evidence>
<dbReference type="RefSeq" id="WP_034949114.1">
    <property type="nucleotide sequence ID" value="NZ_JDST02000047.1"/>
</dbReference>